<evidence type="ECO:0000256" key="1">
    <source>
        <dbReference type="SAM" id="MobiDB-lite"/>
    </source>
</evidence>
<dbReference type="InterPro" id="IPR032675">
    <property type="entry name" value="LRR_dom_sf"/>
</dbReference>
<evidence type="ECO:0000313" key="4">
    <source>
        <dbReference type="Proteomes" id="UP001383192"/>
    </source>
</evidence>
<dbReference type="Pfam" id="PF12937">
    <property type="entry name" value="F-box-like"/>
    <property type="match status" value="1"/>
</dbReference>
<name>A0AAW0CRQ2_9AGAR</name>
<protein>
    <recommendedName>
        <fullName evidence="2">F-box domain-containing protein</fullName>
    </recommendedName>
</protein>
<dbReference type="Gene3D" id="1.20.1280.50">
    <property type="match status" value="1"/>
</dbReference>
<feature type="compositionally biased region" description="Basic and acidic residues" evidence="1">
    <location>
        <begin position="1"/>
        <end position="13"/>
    </location>
</feature>
<dbReference type="AlphaFoldDB" id="A0AAW0CRQ2"/>
<feature type="region of interest" description="Disordered" evidence="1">
    <location>
        <begin position="1"/>
        <end position="40"/>
    </location>
</feature>
<comment type="caution">
    <text evidence="3">The sequence shown here is derived from an EMBL/GenBank/DDBJ whole genome shotgun (WGS) entry which is preliminary data.</text>
</comment>
<dbReference type="Proteomes" id="UP001383192">
    <property type="component" value="Unassembled WGS sequence"/>
</dbReference>
<accession>A0AAW0CRQ2</accession>
<feature type="compositionally biased region" description="Basic residues" evidence="1">
    <location>
        <begin position="28"/>
        <end position="40"/>
    </location>
</feature>
<evidence type="ECO:0000313" key="3">
    <source>
        <dbReference type="EMBL" id="KAK7041587.1"/>
    </source>
</evidence>
<feature type="compositionally biased region" description="Polar residues" evidence="1">
    <location>
        <begin position="14"/>
        <end position="23"/>
    </location>
</feature>
<dbReference type="InterPro" id="IPR001810">
    <property type="entry name" value="F-box_dom"/>
</dbReference>
<reference evidence="3 4" key="1">
    <citation type="submission" date="2024-01" db="EMBL/GenBank/DDBJ databases">
        <title>A draft genome for a cacao thread blight-causing isolate of Paramarasmius palmivorus.</title>
        <authorList>
            <person name="Baruah I.K."/>
            <person name="Bukari Y."/>
            <person name="Amoako-Attah I."/>
            <person name="Meinhardt L.W."/>
            <person name="Bailey B.A."/>
            <person name="Cohen S.P."/>
        </authorList>
    </citation>
    <scope>NUCLEOTIDE SEQUENCE [LARGE SCALE GENOMIC DNA]</scope>
    <source>
        <strain evidence="3 4">GH-12</strain>
    </source>
</reference>
<dbReference type="PANTHER" id="PTHR16134:SF119">
    <property type="entry name" value="AT02038P-RELATED"/>
    <property type="match status" value="1"/>
</dbReference>
<feature type="domain" description="F-box" evidence="2">
    <location>
        <begin position="47"/>
        <end position="89"/>
    </location>
</feature>
<dbReference type="SUPFAM" id="SSF81383">
    <property type="entry name" value="F-box domain"/>
    <property type="match status" value="1"/>
</dbReference>
<evidence type="ECO:0000259" key="2">
    <source>
        <dbReference type="Pfam" id="PF12937"/>
    </source>
</evidence>
<sequence>MGKRKPSDTKDSKLGQNELQESGTMVVKKNRKNHRQRKRPLQIYKRVPNEIWLAIFDYVTAQRDLLHFLTVCKRFYALGRPTLYRTIFFTPITFGALRRIQTTLETLPNDSPLLLVAQGMVVGGLAEFMPRRESVNPYACVGPIIAKSFSARMTSLVFVGVTLLSTIHHVLSNLPNLQRLHFYSSYIEAGANTAWLEDRRRRSKKLAILPQLRELRLWRNEWYKTTPQPLTILEQRVPTAPCGYMRTLMSLLHICQKMHTLYIDWNAAVPRILCWIFQNNPVTLRYLCLRMPPTEAQVQNTGFSASLLPTVLSCFPQLEEFRVIGNVHIAGNRTWHGAPPPLRIYTGPHTVISAFEDIPALERVTFTHHPGAILPRVDTLSDVFSRMSSASLQELNVYVHCWDEELIYCIRYCFPQLKVLRLSYADGHVNEDGMAPFAAEHMVCLRNLEIFHLCYLILPPHSSQGVLYHPRGTQGCTLRDFHAYLRGALSCPTLSESPVRWSMSDEETKELLVAWNKYVPHLREVRFTANGIWRRHMQSDGQWGVWKMYDELSVQKDLLVYNDSLEVWKEFESLRQQ</sequence>
<dbReference type="Gene3D" id="3.80.10.10">
    <property type="entry name" value="Ribonuclease Inhibitor"/>
    <property type="match status" value="1"/>
</dbReference>
<proteinExistence type="predicted"/>
<dbReference type="SUPFAM" id="SSF52047">
    <property type="entry name" value="RNI-like"/>
    <property type="match status" value="1"/>
</dbReference>
<keyword evidence="4" id="KW-1185">Reference proteome</keyword>
<dbReference type="PANTHER" id="PTHR16134">
    <property type="entry name" value="F-BOX/TPR REPEAT PROTEIN POF3"/>
    <property type="match status" value="1"/>
</dbReference>
<dbReference type="EMBL" id="JAYKXP010000033">
    <property type="protein sequence ID" value="KAK7041587.1"/>
    <property type="molecule type" value="Genomic_DNA"/>
</dbReference>
<organism evidence="3 4">
    <name type="scientific">Paramarasmius palmivorus</name>
    <dbReference type="NCBI Taxonomy" id="297713"/>
    <lineage>
        <taxon>Eukaryota</taxon>
        <taxon>Fungi</taxon>
        <taxon>Dikarya</taxon>
        <taxon>Basidiomycota</taxon>
        <taxon>Agaricomycotina</taxon>
        <taxon>Agaricomycetes</taxon>
        <taxon>Agaricomycetidae</taxon>
        <taxon>Agaricales</taxon>
        <taxon>Marasmiineae</taxon>
        <taxon>Marasmiaceae</taxon>
        <taxon>Paramarasmius</taxon>
    </lineage>
</organism>
<dbReference type="InterPro" id="IPR036047">
    <property type="entry name" value="F-box-like_dom_sf"/>
</dbReference>
<gene>
    <name evidence="3" type="ORF">VNI00_009174</name>
</gene>